<dbReference type="PANTHER" id="PTHR30055:SF151">
    <property type="entry name" value="TRANSCRIPTIONAL REGULATORY PROTEIN"/>
    <property type="match status" value="1"/>
</dbReference>
<evidence type="ECO:0000259" key="5">
    <source>
        <dbReference type="PROSITE" id="PS50977"/>
    </source>
</evidence>
<evidence type="ECO:0000256" key="1">
    <source>
        <dbReference type="ARBA" id="ARBA00023015"/>
    </source>
</evidence>
<evidence type="ECO:0000256" key="2">
    <source>
        <dbReference type="ARBA" id="ARBA00023125"/>
    </source>
</evidence>
<keyword evidence="1" id="KW-0805">Transcription regulation</keyword>
<comment type="caution">
    <text evidence="6">The sequence shown here is derived from an EMBL/GenBank/DDBJ whole genome shotgun (WGS) entry which is preliminary data.</text>
</comment>
<proteinExistence type="predicted"/>
<dbReference type="GO" id="GO:0000976">
    <property type="term" value="F:transcription cis-regulatory region binding"/>
    <property type="evidence" value="ECO:0007669"/>
    <property type="project" value="TreeGrafter"/>
</dbReference>
<keyword evidence="3" id="KW-0804">Transcription</keyword>
<dbReference type="GO" id="GO:0003700">
    <property type="term" value="F:DNA-binding transcription factor activity"/>
    <property type="evidence" value="ECO:0007669"/>
    <property type="project" value="TreeGrafter"/>
</dbReference>
<evidence type="ECO:0000256" key="4">
    <source>
        <dbReference type="PROSITE-ProRule" id="PRU00335"/>
    </source>
</evidence>
<dbReference type="InterPro" id="IPR001647">
    <property type="entry name" value="HTH_TetR"/>
</dbReference>
<keyword evidence="2 4" id="KW-0238">DNA-binding</keyword>
<dbReference type="SUPFAM" id="SSF48498">
    <property type="entry name" value="Tetracyclin repressor-like, C-terminal domain"/>
    <property type="match status" value="1"/>
</dbReference>
<feature type="domain" description="HTH tetR-type" evidence="5">
    <location>
        <begin position="13"/>
        <end position="73"/>
    </location>
</feature>
<protein>
    <submittedName>
        <fullName evidence="6">TetR family transcriptional regulator</fullName>
    </submittedName>
</protein>
<sequence>MRPERAARGPKPAHSRDEIAAACVRVADTEGLVAVSMRRVATELGTGTTSLYRYVASKEDLFDLMVDQAFGSVSLPGQTKYWRDDLRLLASWKRALILEHPWMASLSGRPAVGPHGLAVQESGLRALEGWGLSIDEMTIIVESLDAYVYGYVVRELAERAATQRSGQDLDAWMAAHDAYARTVIESRRFPLVARVWLDAREPHAADRAERGFWHGLDLLLDGYSAGMRRARERSGRR</sequence>
<dbReference type="Gene3D" id="1.10.357.10">
    <property type="entry name" value="Tetracycline Repressor, domain 2"/>
    <property type="match status" value="1"/>
</dbReference>
<organism evidence="6 7">
    <name type="scientific">Nocardia tenerifensis</name>
    <dbReference type="NCBI Taxonomy" id="228006"/>
    <lineage>
        <taxon>Bacteria</taxon>
        <taxon>Bacillati</taxon>
        <taxon>Actinomycetota</taxon>
        <taxon>Actinomycetes</taxon>
        <taxon>Mycobacteriales</taxon>
        <taxon>Nocardiaceae</taxon>
        <taxon>Nocardia</taxon>
    </lineage>
</organism>
<evidence type="ECO:0000313" key="7">
    <source>
        <dbReference type="Proteomes" id="UP000247569"/>
    </source>
</evidence>
<dbReference type="Pfam" id="PF02909">
    <property type="entry name" value="TetR_C_1"/>
    <property type="match status" value="1"/>
</dbReference>
<dbReference type="InterPro" id="IPR036271">
    <property type="entry name" value="Tet_transcr_reg_TetR-rel_C_sf"/>
</dbReference>
<dbReference type="PROSITE" id="PS50977">
    <property type="entry name" value="HTH_TETR_2"/>
    <property type="match status" value="1"/>
</dbReference>
<dbReference type="Pfam" id="PF00440">
    <property type="entry name" value="TetR_N"/>
    <property type="match status" value="1"/>
</dbReference>
<name>A0A318JUN6_9NOCA</name>
<reference evidence="6 7" key="1">
    <citation type="submission" date="2018-05" db="EMBL/GenBank/DDBJ databases">
        <title>Genomic Encyclopedia of Type Strains, Phase IV (KMG-IV): sequencing the most valuable type-strain genomes for metagenomic binning, comparative biology and taxonomic classification.</title>
        <authorList>
            <person name="Goeker M."/>
        </authorList>
    </citation>
    <scope>NUCLEOTIDE SEQUENCE [LARGE SCALE GENOMIC DNA]</scope>
    <source>
        <strain evidence="6 7">DSM 44704</strain>
    </source>
</reference>
<dbReference type="InterPro" id="IPR009057">
    <property type="entry name" value="Homeodomain-like_sf"/>
</dbReference>
<dbReference type="Proteomes" id="UP000247569">
    <property type="component" value="Unassembled WGS sequence"/>
</dbReference>
<dbReference type="PANTHER" id="PTHR30055">
    <property type="entry name" value="HTH-TYPE TRANSCRIPTIONAL REGULATOR RUTR"/>
    <property type="match status" value="1"/>
</dbReference>
<dbReference type="InterPro" id="IPR050109">
    <property type="entry name" value="HTH-type_TetR-like_transc_reg"/>
</dbReference>
<feature type="DNA-binding region" description="H-T-H motif" evidence="4">
    <location>
        <begin position="36"/>
        <end position="55"/>
    </location>
</feature>
<evidence type="ECO:0000256" key="3">
    <source>
        <dbReference type="ARBA" id="ARBA00023163"/>
    </source>
</evidence>
<dbReference type="SUPFAM" id="SSF46689">
    <property type="entry name" value="Homeodomain-like"/>
    <property type="match status" value="1"/>
</dbReference>
<dbReference type="GO" id="GO:0045892">
    <property type="term" value="P:negative regulation of DNA-templated transcription"/>
    <property type="evidence" value="ECO:0007669"/>
    <property type="project" value="InterPro"/>
</dbReference>
<dbReference type="Gene3D" id="1.10.10.60">
    <property type="entry name" value="Homeodomain-like"/>
    <property type="match status" value="1"/>
</dbReference>
<dbReference type="EMBL" id="QJKF01000021">
    <property type="protein sequence ID" value="PXX55652.1"/>
    <property type="molecule type" value="Genomic_DNA"/>
</dbReference>
<gene>
    <name evidence="6" type="ORF">DFR70_121121</name>
</gene>
<evidence type="ECO:0000313" key="6">
    <source>
        <dbReference type="EMBL" id="PXX55652.1"/>
    </source>
</evidence>
<dbReference type="AlphaFoldDB" id="A0A318JUN6"/>
<accession>A0A318JUN6</accession>
<keyword evidence="7" id="KW-1185">Reference proteome</keyword>
<dbReference type="InterPro" id="IPR004111">
    <property type="entry name" value="Repressor_TetR_C"/>
</dbReference>